<evidence type="ECO:0000256" key="1">
    <source>
        <dbReference type="SAM" id="Phobius"/>
    </source>
</evidence>
<dbReference type="GeneID" id="63819102"/>
<keyword evidence="3" id="KW-1185">Reference proteome</keyword>
<proteinExistence type="predicted"/>
<evidence type="ECO:0000313" key="2">
    <source>
        <dbReference type="EMBL" id="KZT03552.1"/>
    </source>
</evidence>
<organism evidence="2 3">
    <name type="scientific">Laetiporus sulphureus 93-53</name>
    <dbReference type="NCBI Taxonomy" id="1314785"/>
    <lineage>
        <taxon>Eukaryota</taxon>
        <taxon>Fungi</taxon>
        <taxon>Dikarya</taxon>
        <taxon>Basidiomycota</taxon>
        <taxon>Agaricomycotina</taxon>
        <taxon>Agaricomycetes</taxon>
        <taxon>Polyporales</taxon>
        <taxon>Laetiporus</taxon>
    </lineage>
</organism>
<dbReference type="InParanoid" id="A0A165CW34"/>
<accession>A0A165CW34</accession>
<reference evidence="2 3" key="1">
    <citation type="journal article" date="2016" name="Mol. Biol. Evol.">
        <title>Comparative Genomics of Early-Diverging Mushroom-Forming Fungi Provides Insights into the Origins of Lignocellulose Decay Capabilities.</title>
        <authorList>
            <person name="Nagy L.G."/>
            <person name="Riley R."/>
            <person name="Tritt A."/>
            <person name="Adam C."/>
            <person name="Daum C."/>
            <person name="Floudas D."/>
            <person name="Sun H."/>
            <person name="Yadav J.S."/>
            <person name="Pangilinan J."/>
            <person name="Larsson K.H."/>
            <person name="Matsuura K."/>
            <person name="Barry K."/>
            <person name="Labutti K."/>
            <person name="Kuo R."/>
            <person name="Ohm R.A."/>
            <person name="Bhattacharya S.S."/>
            <person name="Shirouzu T."/>
            <person name="Yoshinaga Y."/>
            <person name="Martin F.M."/>
            <person name="Grigoriev I.V."/>
            <person name="Hibbett D.S."/>
        </authorList>
    </citation>
    <scope>NUCLEOTIDE SEQUENCE [LARGE SCALE GENOMIC DNA]</scope>
    <source>
        <strain evidence="2 3">93-53</strain>
    </source>
</reference>
<keyword evidence="1" id="KW-0472">Membrane</keyword>
<dbReference type="AlphaFoldDB" id="A0A165CW34"/>
<feature type="transmembrane region" description="Helical" evidence="1">
    <location>
        <begin position="6"/>
        <end position="25"/>
    </location>
</feature>
<keyword evidence="1" id="KW-0812">Transmembrane</keyword>
<gene>
    <name evidence="2" type="ORF">LAESUDRAFT_337040</name>
</gene>
<protein>
    <submittedName>
        <fullName evidence="2">Uncharacterized protein</fullName>
    </submittedName>
</protein>
<sequence>MGQRGIYTAALRCILMMLTLPLFLIQPSTNHDHFIAIRLLWDVNTRYEMAFCHCCETRHSSSLPCLNPITMVQMTTL</sequence>
<evidence type="ECO:0000313" key="3">
    <source>
        <dbReference type="Proteomes" id="UP000076871"/>
    </source>
</evidence>
<dbReference type="RefSeq" id="XP_040761292.1">
    <property type="nucleotide sequence ID" value="XM_040902071.1"/>
</dbReference>
<dbReference type="Proteomes" id="UP000076871">
    <property type="component" value="Unassembled WGS sequence"/>
</dbReference>
<keyword evidence="1" id="KW-1133">Transmembrane helix</keyword>
<name>A0A165CW34_9APHY</name>
<dbReference type="EMBL" id="KV427643">
    <property type="protein sequence ID" value="KZT03552.1"/>
    <property type="molecule type" value="Genomic_DNA"/>
</dbReference>